<dbReference type="AlphaFoldDB" id="A0A5A5T5Y3"/>
<dbReference type="EMBL" id="BIXY01000003">
    <property type="protein sequence ID" value="GCF06792.1"/>
    <property type="molecule type" value="Genomic_DNA"/>
</dbReference>
<feature type="compositionally biased region" description="Polar residues" evidence="1">
    <location>
        <begin position="9"/>
        <end position="19"/>
    </location>
</feature>
<organism evidence="2 3">
    <name type="scientific">Dictyobacter arantiisoli</name>
    <dbReference type="NCBI Taxonomy" id="2014874"/>
    <lineage>
        <taxon>Bacteria</taxon>
        <taxon>Bacillati</taxon>
        <taxon>Chloroflexota</taxon>
        <taxon>Ktedonobacteria</taxon>
        <taxon>Ktedonobacterales</taxon>
        <taxon>Dictyobacteraceae</taxon>
        <taxon>Dictyobacter</taxon>
    </lineage>
</organism>
<evidence type="ECO:0000313" key="3">
    <source>
        <dbReference type="Proteomes" id="UP000322530"/>
    </source>
</evidence>
<feature type="region of interest" description="Disordered" evidence="1">
    <location>
        <begin position="1"/>
        <end position="52"/>
    </location>
</feature>
<feature type="compositionally biased region" description="Polar residues" evidence="1">
    <location>
        <begin position="25"/>
        <end position="46"/>
    </location>
</feature>
<keyword evidence="3" id="KW-1185">Reference proteome</keyword>
<comment type="caution">
    <text evidence="2">The sequence shown here is derived from an EMBL/GenBank/DDBJ whole genome shotgun (WGS) entry which is preliminary data.</text>
</comment>
<protein>
    <submittedName>
        <fullName evidence="2">Uncharacterized protein</fullName>
    </submittedName>
</protein>
<name>A0A5A5T5Y3_9CHLR</name>
<accession>A0A5A5T5Y3</accession>
<dbReference type="Proteomes" id="UP000322530">
    <property type="component" value="Unassembled WGS sequence"/>
</dbReference>
<evidence type="ECO:0000256" key="1">
    <source>
        <dbReference type="SAM" id="MobiDB-lite"/>
    </source>
</evidence>
<evidence type="ECO:0000313" key="2">
    <source>
        <dbReference type="EMBL" id="GCF06792.1"/>
    </source>
</evidence>
<sequence length="83" mass="9230">MNRSRFDSNESVVPASNETVEFDSNESVAPASNETNSSHGEQVNNDNTEERPDHIVIEMPNDELEGPDRDDILIDVAEAQIMN</sequence>
<gene>
    <name evidence="2" type="ORF">KDI_03560</name>
</gene>
<proteinExistence type="predicted"/>
<reference evidence="2 3" key="1">
    <citation type="submission" date="2019-01" db="EMBL/GenBank/DDBJ databases">
        <title>Draft genome sequence of Dictyobacter sp. Uno17.</title>
        <authorList>
            <person name="Wang C.M."/>
            <person name="Zheng Y."/>
            <person name="Sakai Y."/>
            <person name="Abe K."/>
            <person name="Yokota A."/>
            <person name="Yabe S."/>
        </authorList>
    </citation>
    <scope>NUCLEOTIDE SEQUENCE [LARGE SCALE GENOMIC DNA]</scope>
    <source>
        <strain evidence="2 3">Uno17</strain>
    </source>
</reference>